<dbReference type="Proteomes" id="UP000594042">
    <property type="component" value="Chromosome"/>
</dbReference>
<evidence type="ECO:0000256" key="1">
    <source>
        <dbReference type="SAM" id="SignalP"/>
    </source>
</evidence>
<organism evidence="2 3">
    <name type="scientific">Coprobacter secundus subsp. similis</name>
    <dbReference type="NCBI Taxonomy" id="2751153"/>
    <lineage>
        <taxon>Bacteria</taxon>
        <taxon>Pseudomonadati</taxon>
        <taxon>Bacteroidota</taxon>
        <taxon>Bacteroidia</taxon>
        <taxon>Bacteroidales</taxon>
        <taxon>Barnesiellaceae</taxon>
        <taxon>Coprobacter</taxon>
    </lineage>
</organism>
<dbReference type="RefSeq" id="WP_021931934.1">
    <property type="nucleotide sequence ID" value="NZ_AP023322.1"/>
</dbReference>
<evidence type="ECO:0008006" key="4">
    <source>
        <dbReference type="Google" id="ProtNLM"/>
    </source>
</evidence>
<keyword evidence="1" id="KW-0732">Signal</keyword>
<sequence>MKKKYYLSFAFVLFCGVSGNTWAEGHTFTGGAGTTDDPYQVVTVDDLKAVGDYTAQSSVCFKLMNDIDLTGVVWNPIGSTIDNAFEGTFDGNGKVITGLEMTGASDGLGFFGRIQAPGVVKNLTIYGAYIEGGNWCGIICSTNGNWEKKGGSIVNCKVINSQIDGLDNIGGIVGVNEGNIDNCQVLGVTVTGGAGIAAVSGFNQCIGTGRYVRNCVATGSVEGTKQVGGIIGFLQLEQAVEDNPGVQNCANYCTVTASEDAVGGIVGYQQGIKTTVIDNNFNCGKISGPGAGGIGGSPIDGIVQNCYSTGDVVASALNTAVWSGGITGTSYQSISGCYAAGSITGSGDIKIGGICGRNWPSLTVTNCFYNKDGAAMNMGEGHDEVTFDAQGLALNDMKSLSNMKFNNADKWQIIEGQTFPFFVNQTAPVSVEKCAKNGAEGSYTGNLSQFYVLSAYGELLDITTEIGDGKWSVRWDETFVLEKDRITFIAMEDGKMPSYSVIGVVNDEMLPVGIEDVKAESGVTINIGKESIDLSVPENVANAQVFLYNIGSLACVYGSGLNCGYHTISTANFVSGVYALLVRTNLGTSVIKIVR</sequence>
<dbReference type="Gene3D" id="2.160.20.110">
    <property type="match status" value="1"/>
</dbReference>
<gene>
    <name evidence="2" type="ORF">Cop2CBH44_16930</name>
</gene>
<name>A0A7G1HUW0_9BACT</name>
<evidence type="ECO:0000313" key="3">
    <source>
        <dbReference type="Proteomes" id="UP000594042"/>
    </source>
</evidence>
<feature type="chain" id="PRO_5028976685" description="GLUG domain-containing protein" evidence="1">
    <location>
        <begin position="24"/>
        <end position="595"/>
    </location>
</feature>
<feature type="signal peptide" evidence="1">
    <location>
        <begin position="1"/>
        <end position="23"/>
    </location>
</feature>
<keyword evidence="3" id="KW-1185">Reference proteome</keyword>
<dbReference type="EMBL" id="AP023322">
    <property type="protein sequence ID" value="BCI63340.1"/>
    <property type="molecule type" value="Genomic_DNA"/>
</dbReference>
<reference evidence="3" key="1">
    <citation type="submission" date="2020-07" db="EMBL/GenBank/DDBJ databases">
        <title>Complete genome sequencing of Coprobacter sp. strain 2CBH44.</title>
        <authorList>
            <person name="Sakamoto M."/>
            <person name="Murakami T."/>
            <person name="Mori H."/>
        </authorList>
    </citation>
    <scope>NUCLEOTIDE SEQUENCE [LARGE SCALE GENOMIC DNA]</scope>
    <source>
        <strain evidence="3">2CBH44</strain>
    </source>
</reference>
<accession>A0A7G1HUW0</accession>
<evidence type="ECO:0000313" key="2">
    <source>
        <dbReference type="EMBL" id="BCI63340.1"/>
    </source>
</evidence>
<dbReference type="KEGG" id="copr:Cop2CBH44_16930"/>
<dbReference type="AlphaFoldDB" id="A0A7G1HUW0"/>
<protein>
    <recommendedName>
        <fullName evidence="4">GLUG domain-containing protein</fullName>
    </recommendedName>
</protein>
<proteinExistence type="predicted"/>